<gene>
    <name evidence="1" type="ORF">JKIAZH3_G6721</name>
</gene>
<sequence length="167" mass="18846">SMMALPRLSFRGSAPSTSSPSVRRLAIFLEVQLLRTRSLHKTVSQSFGTRIRSITPARDLVETHTALECQVGSIRRSLQSSASSVQTQVQDLTSSWIARERPLETRVRSLSASSPLHHWLGFLLTHIGPRVHPHRTKMLAHSDWPRFSEELLPLTIRLWSTLRSSSC</sequence>
<dbReference type="Proteomes" id="UP000836402">
    <property type="component" value="Unassembled WGS sequence"/>
</dbReference>
<protein>
    <submittedName>
        <fullName evidence="1">Uncharacterized protein</fullName>
    </submittedName>
</protein>
<accession>A0ABN7JBF6</accession>
<dbReference type="EMBL" id="CAJHJG010006848">
    <property type="protein sequence ID" value="CAD6959963.1"/>
    <property type="molecule type" value="Genomic_DNA"/>
</dbReference>
<organism evidence="1 2">
    <name type="scientific">Tilletia caries</name>
    <name type="common">wheat bunt fungus</name>
    <dbReference type="NCBI Taxonomy" id="13290"/>
    <lineage>
        <taxon>Eukaryota</taxon>
        <taxon>Fungi</taxon>
        <taxon>Dikarya</taxon>
        <taxon>Basidiomycota</taxon>
        <taxon>Ustilaginomycotina</taxon>
        <taxon>Exobasidiomycetes</taxon>
        <taxon>Tilletiales</taxon>
        <taxon>Tilletiaceae</taxon>
        <taxon>Tilletia</taxon>
    </lineage>
</organism>
<evidence type="ECO:0000313" key="1">
    <source>
        <dbReference type="EMBL" id="CAD6959963.1"/>
    </source>
</evidence>
<comment type="caution">
    <text evidence="1">The sequence shown here is derived from an EMBL/GenBank/DDBJ whole genome shotgun (WGS) entry which is preliminary data.</text>
</comment>
<feature type="non-terminal residue" evidence="1">
    <location>
        <position position="167"/>
    </location>
</feature>
<reference evidence="1" key="1">
    <citation type="submission" date="2020-10" db="EMBL/GenBank/DDBJ databases">
        <authorList>
            <person name="Sedaghatjoo S."/>
        </authorList>
    </citation>
    <scope>NUCLEOTIDE SEQUENCE</scope>
    <source>
        <strain evidence="1">AZH3</strain>
    </source>
</reference>
<name>A0ABN7JBF6_9BASI</name>
<proteinExistence type="predicted"/>
<keyword evidence="2" id="KW-1185">Reference proteome</keyword>
<evidence type="ECO:0000313" key="2">
    <source>
        <dbReference type="Proteomes" id="UP000836402"/>
    </source>
</evidence>
<feature type="non-terminal residue" evidence="1">
    <location>
        <position position="1"/>
    </location>
</feature>